<dbReference type="GO" id="GO:0016138">
    <property type="term" value="P:glycoside biosynthetic process"/>
    <property type="evidence" value="ECO:0007669"/>
    <property type="project" value="UniProtKB-ARBA"/>
</dbReference>
<dbReference type="FunFam" id="3.40.50.2000:FF:000060">
    <property type="entry name" value="Glycosyltransferase"/>
    <property type="match status" value="1"/>
</dbReference>
<organism evidence="5 6">
    <name type="scientific">Oldenlandia corymbosa var. corymbosa</name>
    <dbReference type="NCBI Taxonomy" id="529605"/>
    <lineage>
        <taxon>Eukaryota</taxon>
        <taxon>Viridiplantae</taxon>
        <taxon>Streptophyta</taxon>
        <taxon>Embryophyta</taxon>
        <taxon>Tracheophyta</taxon>
        <taxon>Spermatophyta</taxon>
        <taxon>Magnoliopsida</taxon>
        <taxon>eudicotyledons</taxon>
        <taxon>Gunneridae</taxon>
        <taxon>Pentapetalae</taxon>
        <taxon>asterids</taxon>
        <taxon>lamiids</taxon>
        <taxon>Gentianales</taxon>
        <taxon>Rubiaceae</taxon>
        <taxon>Rubioideae</taxon>
        <taxon>Spermacoceae</taxon>
        <taxon>Hedyotis-Oldenlandia complex</taxon>
        <taxon>Oldenlandia</taxon>
    </lineage>
</organism>
<dbReference type="PANTHER" id="PTHR48044">
    <property type="entry name" value="GLYCOSYLTRANSFERASE"/>
    <property type="match status" value="1"/>
</dbReference>
<reference evidence="5" key="1">
    <citation type="submission" date="2023-03" db="EMBL/GenBank/DDBJ databases">
        <authorList>
            <person name="Julca I."/>
        </authorList>
    </citation>
    <scope>NUCLEOTIDE SEQUENCE</scope>
</reference>
<dbReference type="CDD" id="cd03784">
    <property type="entry name" value="GT1_Gtf-like"/>
    <property type="match status" value="1"/>
</dbReference>
<dbReference type="PANTHER" id="PTHR48044:SF23">
    <property type="entry name" value="ANTHOCYANIDIN 3-O-GLUCOSYLTRANSFERASE-LIKE"/>
    <property type="match status" value="1"/>
</dbReference>
<evidence type="ECO:0000313" key="6">
    <source>
        <dbReference type="Proteomes" id="UP001161247"/>
    </source>
</evidence>
<dbReference type="Pfam" id="PF00201">
    <property type="entry name" value="UDPGT"/>
    <property type="match status" value="1"/>
</dbReference>
<dbReference type="GO" id="GO:0009690">
    <property type="term" value="P:cytokinin metabolic process"/>
    <property type="evidence" value="ECO:0007669"/>
    <property type="project" value="UniProtKB-ARBA"/>
</dbReference>
<dbReference type="SUPFAM" id="SSF53756">
    <property type="entry name" value="UDP-Glycosyltransferase/glycogen phosphorylase"/>
    <property type="match status" value="1"/>
</dbReference>
<keyword evidence="3" id="KW-0808">Transferase</keyword>
<dbReference type="AlphaFoldDB" id="A0AAV1CZA4"/>
<dbReference type="Proteomes" id="UP001161247">
    <property type="component" value="Chromosome 3"/>
</dbReference>
<gene>
    <name evidence="5" type="ORF">OLC1_LOCUS9782</name>
</gene>
<evidence type="ECO:0000259" key="4">
    <source>
        <dbReference type="Pfam" id="PF26168"/>
    </source>
</evidence>
<keyword evidence="2" id="KW-0328">Glycosyltransferase</keyword>
<dbReference type="Gene3D" id="3.40.50.2000">
    <property type="entry name" value="Glycogen Phosphorylase B"/>
    <property type="match status" value="2"/>
</dbReference>
<dbReference type="InterPro" id="IPR002213">
    <property type="entry name" value="UDP_glucos_trans"/>
</dbReference>
<accession>A0AAV1CZA4</accession>
<evidence type="ECO:0000256" key="3">
    <source>
        <dbReference type="ARBA" id="ARBA00022679"/>
    </source>
</evidence>
<feature type="domain" description="Glycosyltransferase N-terminal" evidence="4">
    <location>
        <begin position="7"/>
        <end position="244"/>
    </location>
</feature>
<keyword evidence="6" id="KW-1185">Reference proteome</keyword>
<evidence type="ECO:0000313" key="5">
    <source>
        <dbReference type="EMBL" id="CAI9099842.1"/>
    </source>
</evidence>
<name>A0AAV1CZA4_OLDCO</name>
<proteinExistence type="inferred from homology"/>
<protein>
    <submittedName>
        <fullName evidence="5">OLC1v1036724C1</fullName>
    </submittedName>
</protein>
<dbReference type="InterPro" id="IPR058980">
    <property type="entry name" value="Glyco_transf_N"/>
</dbReference>
<sequence>MQNDKVDDVVVVMVPLPAQGHLNQLLHLSHILSSSGFAVRFVGTPSHNRQAQVRLHGWNPEATSKIHFQNYSIPPFPTPQPNTNTADKLPVQLFPCFSASLHLRQPIYELVKELSVSWRKVIVIHDSLMFYVIQDVSSVPNAESYCFHSVSAFVLYINSWDRAEKRPFVLPDGVPINDLLRGGSQVLVPEEITEFFKLQQESRKRNWGNLFNSNRLIEADYLNILAEEKLYASENLWAIGPLNPLFLENQDSEILSEIRHECLDWLDTQPGKSVIFVSFGSNTSLCDVQIEEIAIGLKNSNQKFIWVVREADRGDVFVEAEDGLRARLPDGFEDEIVKEGKGMILRDWAPQLDILRHPSTGGFMSHCGWNSCIESISLGVAIAAWPMHSDQPINAILVTRILRVGLMVGEFGHEGELVKADVIENAVRKLMDSAEGGLIKNRAEELSDAIKKSVIKIKGGYGIENKSKTEMDTFIAHITR</sequence>
<dbReference type="EMBL" id="OX459120">
    <property type="protein sequence ID" value="CAI9099842.1"/>
    <property type="molecule type" value="Genomic_DNA"/>
</dbReference>
<dbReference type="GO" id="GO:0050404">
    <property type="term" value="F:zeatin O-beta-D-xylosyltransferase activity"/>
    <property type="evidence" value="ECO:0007669"/>
    <property type="project" value="UniProtKB-ARBA"/>
</dbReference>
<evidence type="ECO:0000256" key="2">
    <source>
        <dbReference type="ARBA" id="ARBA00022676"/>
    </source>
</evidence>
<evidence type="ECO:0000256" key="1">
    <source>
        <dbReference type="ARBA" id="ARBA00009995"/>
    </source>
</evidence>
<dbReference type="FunFam" id="3.40.50.2000:FF:000238">
    <property type="entry name" value="Glycosyltransferase"/>
    <property type="match status" value="1"/>
</dbReference>
<comment type="similarity">
    <text evidence="1">Belongs to the UDP-glycosyltransferase family.</text>
</comment>
<dbReference type="Pfam" id="PF26168">
    <property type="entry name" value="Glyco_transf_N"/>
    <property type="match status" value="1"/>
</dbReference>